<evidence type="ECO:0000256" key="4">
    <source>
        <dbReference type="ARBA" id="ARBA00022603"/>
    </source>
</evidence>
<dbReference type="Proteomes" id="UP000525298">
    <property type="component" value="Unassembled WGS sequence"/>
</dbReference>
<dbReference type="Gene3D" id="3.30.950.10">
    <property type="entry name" value="Methyltransferase, Cobalt-precorrin-4 Transmethylase, Domain 2"/>
    <property type="match status" value="1"/>
</dbReference>
<evidence type="ECO:0000256" key="5">
    <source>
        <dbReference type="ARBA" id="ARBA00022679"/>
    </source>
</evidence>
<evidence type="ECO:0000313" key="10">
    <source>
        <dbReference type="Proteomes" id="UP000525298"/>
    </source>
</evidence>
<dbReference type="Pfam" id="PF00590">
    <property type="entry name" value="TP_methylase"/>
    <property type="match status" value="1"/>
</dbReference>
<dbReference type="CDD" id="cd11645">
    <property type="entry name" value="Precorrin_2_C20_MT"/>
    <property type="match status" value="1"/>
</dbReference>
<protein>
    <submittedName>
        <fullName evidence="9">Precorrin-2/cobalt-factor-2 C20-methyltransferase</fullName>
        <ecNumber evidence="9">2.1.1.130</ecNumber>
        <ecNumber evidence="9">2.1.1.151</ecNumber>
    </submittedName>
</protein>
<dbReference type="SUPFAM" id="SSF53790">
    <property type="entry name" value="Tetrapyrrole methylase"/>
    <property type="match status" value="1"/>
</dbReference>
<dbReference type="GO" id="GO:0009236">
    <property type="term" value="P:cobalamin biosynthetic process"/>
    <property type="evidence" value="ECO:0007669"/>
    <property type="project" value="UniProtKB-UniRule"/>
</dbReference>
<keyword evidence="10" id="KW-1185">Reference proteome</keyword>
<dbReference type="InterPro" id="IPR035996">
    <property type="entry name" value="4pyrrol_Methylase_sf"/>
</dbReference>
<dbReference type="EC" id="2.1.1.151" evidence="9"/>
<keyword evidence="5 9" id="KW-0808">Transferase</keyword>
<dbReference type="InterPro" id="IPR014776">
    <property type="entry name" value="4pyrrole_Mease_sub2"/>
</dbReference>
<dbReference type="UniPathway" id="UPA00148"/>
<dbReference type="RefSeq" id="WP_332309022.1">
    <property type="nucleotide sequence ID" value="NZ_JACDUS010000004.1"/>
</dbReference>
<keyword evidence="6" id="KW-0949">S-adenosyl-L-methionine</keyword>
<dbReference type="EMBL" id="JACDUS010000004">
    <property type="protein sequence ID" value="MBA2881552.1"/>
    <property type="molecule type" value="Genomic_DNA"/>
</dbReference>
<proteinExistence type="inferred from homology"/>
<reference evidence="9 10" key="1">
    <citation type="submission" date="2020-07" db="EMBL/GenBank/DDBJ databases">
        <title>Genomic Encyclopedia of Type Strains, Phase IV (KMG-IV): sequencing the most valuable type-strain genomes for metagenomic binning, comparative biology and taxonomic classification.</title>
        <authorList>
            <person name="Goeker M."/>
        </authorList>
    </citation>
    <scope>NUCLEOTIDE SEQUENCE [LARGE SCALE GENOMIC DNA]</scope>
    <source>
        <strain evidence="9 10">DSM 17721</strain>
    </source>
</reference>
<evidence type="ECO:0000256" key="7">
    <source>
        <dbReference type="PIRNR" id="PIRNR036427"/>
    </source>
</evidence>
<keyword evidence="4 9" id="KW-0489">Methyltransferase</keyword>
<dbReference type="InterPro" id="IPR012382">
    <property type="entry name" value="CobI/CbiL"/>
</dbReference>
<evidence type="ECO:0000259" key="8">
    <source>
        <dbReference type="Pfam" id="PF00590"/>
    </source>
</evidence>
<organism evidence="9 10">
    <name type="scientific">Desulfosalsimonas propionicica</name>
    <dbReference type="NCBI Taxonomy" id="332175"/>
    <lineage>
        <taxon>Bacteria</taxon>
        <taxon>Pseudomonadati</taxon>
        <taxon>Thermodesulfobacteriota</taxon>
        <taxon>Desulfobacteria</taxon>
        <taxon>Desulfobacterales</taxon>
        <taxon>Desulfosalsimonadaceae</taxon>
        <taxon>Desulfosalsimonas</taxon>
    </lineage>
</organism>
<dbReference type="GO" id="GO:0032259">
    <property type="term" value="P:methylation"/>
    <property type="evidence" value="ECO:0007669"/>
    <property type="project" value="UniProtKB-KW"/>
</dbReference>
<name>A0A7W0HKT3_9BACT</name>
<dbReference type="InterPro" id="IPR006364">
    <property type="entry name" value="CobI/CbiL/CobIJ_dom"/>
</dbReference>
<accession>A0A7W0HKT3</accession>
<keyword evidence="3" id="KW-0169">Cobalamin biosynthesis</keyword>
<dbReference type="NCBIfam" id="TIGR01467">
    <property type="entry name" value="cobI_cbiL"/>
    <property type="match status" value="1"/>
</dbReference>
<dbReference type="InterPro" id="IPR000878">
    <property type="entry name" value="4pyrrol_Mease"/>
</dbReference>
<gene>
    <name evidence="9" type="ORF">HNR65_001879</name>
</gene>
<evidence type="ECO:0000313" key="9">
    <source>
        <dbReference type="EMBL" id="MBA2881552.1"/>
    </source>
</evidence>
<evidence type="ECO:0000256" key="1">
    <source>
        <dbReference type="ARBA" id="ARBA00004953"/>
    </source>
</evidence>
<dbReference type="GO" id="GO:0043781">
    <property type="term" value="F:cobalt-factor II C20-methyltransferase activity"/>
    <property type="evidence" value="ECO:0007669"/>
    <property type="project" value="UniProtKB-EC"/>
</dbReference>
<evidence type="ECO:0000256" key="2">
    <source>
        <dbReference type="ARBA" id="ARBA00005879"/>
    </source>
</evidence>
<dbReference type="InterPro" id="IPR014777">
    <property type="entry name" value="4pyrrole_Mease_sub1"/>
</dbReference>
<dbReference type="AlphaFoldDB" id="A0A7W0HKT3"/>
<dbReference type="EC" id="2.1.1.130" evidence="9"/>
<dbReference type="GO" id="GO:0030788">
    <property type="term" value="F:precorrin-2 C20-methyltransferase activity"/>
    <property type="evidence" value="ECO:0007669"/>
    <property type="project" value="UniProtKB-EC"/>
</dbReference>
<dbReference type="PANTHER" id="PTHR43467:SF2">
    <property type="entry name" value="COBALT-PRECORRIN-2 C(20)-METHYLTRANSFERASE"/>
    <property type="match status" value="1"/>
</dbReference>
<dbReference type="PANTHER" id="PTHR43467">
    <property type="entry name" value="COBALT-PRECORRIN-2 C(20)-METHYLTRANSFERASE"/>
    <property type="match status" value="1"/>
</dbReference>
<evidence type="ECO:0000256" key="3">
    <source>
        <dbReference type="ARBA" id="ARBA00022573"/>
    </source>
</evidence>
<dbReference type="PIRSF" id="PIRSF036427">
    <property type="entry name" value="Precrrn-2_mtase"/>
    <property type="match status" value="1"/>
</dbReference>
<comment type="pathway">
    <text evidence="1">Cofactor biosynthesis; adenosylcobalamin biosynthesis.</text>
</comment>
<comment type="caution">
    <text evidence="9">The sequence shown here is derived from an EMBL/GenBank/DDBJ whole genome shotgun (WGS) entry which is preliminary data.</text>
</comment>
<dbReference type="Gene3D" id="3.40.1010.10">
    <property type="entry name" value="Cobalt-precorrin-4 Transmethylase, Domain 1"/>
    <property type="match status" value="1"/>
</dbReference>
<sequence length="242" mass="26648">MMENSYGTLYGIGVGPGDPELITLKAIRILAQVEVVYTASSTKNDYSLAVSIARPHIPDSAEIQNLGFPMSKDKEILKQAWEKNAQIVADTLEQGKNAAFLTLGDCLTYSTYSYLARHLQRIAPDTPTVAIPGITSYHAAAARLQRPLAEGEQSLLIVSGCHGGDKLRQMGNYADNVIFLKAYKNAADITRAIDERGWRENSVGIVSCSLPEERVIENINEFETARPDYWTLIFSGKKNGHE</sequence>
<comment type="similarity">
    <text evidence="2 7">Belongs to the precorrin methyltransferase family.</text>
</comment>
<evidence type="ECO:0000256" key="6">
    <source>
        <dbReference type="ARBA" id="ARBA00022691"/>
    </source>
</evidence>
<feature type="domain" description="Tetrapyrrole methylase" evidence="8">
    <location>
        <begin position="8"/>
        <end position="217"/>
    </location>
</feature>